<dbReference type="PRINTS" id="PR00337">
    <property type="entry name" value="LEUILEVALBP"/>
</dbReference>
<dbReference type="InterPro" id="IPR051010">
    <property type="entry name" value="BCAA_transport"/>
</dbReference>
<comment type="caution">
    <text evidence="5">The sequence shown here is derived from an EMBL/GenBank/DDBJ whole genome shotgun (WGS) entry which is preliminary data.</text>
</comment>
<dbReference type="PANTHER" id="PTHR30483">
    <property type="entry name" value="LEUCINE-SPECIFIC-BINDING PROTEIN"/>
    <property type="match status" value="1"/>
</dbReference>
<name>A0A644TCD0_9ZZZZ</name>
<evidence type="ECO:0000313" key="5">
    <source>
        <dbReference type="EMBL" id="MPL64568.1"/>
    </source>
</evidence>
<evidence type="ECO:0000256" key="3">
    <source>
        <dbReference type="ARBA" id="ARBA00022970"/>
    </source>
</evidence>
<protein>
    <submittedName>
        <fullName evidence="5">Leu/Ile/Val-binding protein</fullName>
    </submittedName>
</protein>
<accession>A0A644TCD0</accession>
<dbReference type="InterPro" id="IPR000709">
    <property type="entry name" value="Leu_Ile_Val-bd"/>
</dbReference>
<evidence type="ECO:0000256" key="1">
    <source>
        <dbReference type="ARBA" id="ARBA00022448"/>
    </source>
</evidence>
<proteinExistence type="predicted"/>
<evidence type="ECO:0000259" key="4">
    <source>
        <dbReference type="Pfam" id="PF13458"/>
    </source>
</evidence>
<dbReference type="EMBL" id="VSSQ01000025">
    <property type="protein sequence ID" value="MPL64568.1"/>
    <property type="molecule type" value="Genomic_DNA"/>
</dbReference>
<dbReference type="CDD" id="cd06347">
    <property type="entry name" value="PBP1_ABC_LivK_ligand_binding-like"/>
    <property type="match status" value="1"/>
</dbReference>
<organism evidence="5">
    <name type="scientific">bioreactor metagenome</name>
    <dbReference type="NCBI Taxonomy" id="1076179"/>
    <lineage>
        <taxon>unclassified sequences</taxon>
        <taxon>metagenomes</taxon>
        <taxon>ecological metagenomes</taxon>
    </lineage>
</organism>
<evidence type="ECO:0000256" key="2">
    <source>
        <dbReference type="ARBA" id="ARBA00022729"/>
    </source>
</evidence>
<dbReference type="Pfam" id="PF13458">
    <property type="entry name" value="Peripla_BP_6"/>
    <property type="match status" value="1"/>
</dbReference>
<keyword evidence="2" id="KW-0732">Signal</keyword>
<dbReference type="GO" id="GO:0006865">
    <property type="term" value="P:amino acid transport"/>
    <property type="evidence" value="ECO:0007669"/>
    <property type="project" value="UniProtKB-KW"/>
</dbReference>
<dbReference type="InterPro" id="IPR028082">
    <property type="entry name" value="Peripla_BP_I"/>
</dbReference>
<dbReference type="PANTHER" id="PTHR30483:SF6">
    <property type="entry name" value="PERIPLASMIC BINDING PROTEIN OF ABC TRANSPORTER FOR NATURAL AMINO ACIDS"/>
    <property type="match status" value="1"/>
</dbReference>
<keyword evidence="1" id="KW-0813">Transport</keyword>
<dbReference type="AlphaFoldDB" id="A0A644TCD0"/>
<reference evidence="5" key="1">
    <citation type="submission" date="2019-08" db="EMBL/GenBank/DDBJ databases">
        <authorList>
            <person name="Kucharzyk K."/>
            <person name="Murdoch R.W."/>
            <person name="Higgins S."/>
            <person name="Loffler F."/>
        </authorList>
    </citation>
    <scope>NUCLEOTIDE SEQUENCE</scope>
</reference>
<keyword evidence="3" id="KW-0029">Amino-acid transport</keyword>
<dbReference type="InterPro" id="IPR028081">
    <property type="entry name" value="Leu-bd"/>
</dbReference>
<feature type="domain" description="Leucine-binding protein" evidence="4">
    <location>
        <begin position="23"/>
        <end position="359"/>
    </location>
</feature>
<dbReference type="SUPFAM" id="SSF53822">
    <property type="entry name" value="Periplasmic binding protein-like I"/>
    <property type="match status" value="1"/>
</dbReference>
<dbReference type="Gene3D" id="3.40.50.2300">
    <property type="match status" value="2"/>
</dbReference>
<sequence length="371" mass="39426">MKRLSLILVLILVAASIVTAQDIKVGGVGPVTGEAATFGVSTKNGIMLAAEEWNAKGGLFNNRKVRIIFEDDKGDPAEGATVYTKLIQQDNVVAIIGTVMSKVTLAGAPIAQAAGIPMISPTSTNERVTMVGDYIYRACFIDPFQGTVGANFAFRDLGARKAAALFDIGNDYTKGLAENFRAQFLRLGGQVVAFEGHPAGATDFKAQLTKILAGKPDVLYVSDYYNDVGLIAKQARELGFKGPMVGGDGWDSPDLVKIGGTAVENGFFTNHYAAADPRPIVQEFVKKYTAKFGAEPDALATLAYDAANIMFDAIKRAGSTKGSAIRDALKTTNLNVVSGQVTFDANRNPIKSAVIIEMKAGKQVYKTTVNP</sequence>
<gene>
    <name evidence="5" type="ORF">SDC9_10223</name>
</gene>